<evidence type="ECO:0000313" key="1">
    <source>
        <dbReference type="EMBL" id="OAF62940.1"/>
    </source>
</evidence>
<dbReference type="GeneID" id="36283205"/>
<dbReference type="Proteomes" id="UP000077154">
    <property type="component" value="Unassembled WGS sequence"/>
</dbReference>
<protein>
    <submittedName>
        <fullName evidence="1">Uncharacterized protein</fullName>
    </submittedName>
</protein>
<dbReference type="VEuPathDB" id="FungiDB:GMDG_05024"/>
<gene>
    <name evidence="1" type="ORF">VC83_00106</name>
</gene>
<dbReference type="EMBL" id="KV441386">
    <property type="protein sequence ID" value="OAF62940.1"/>
    <property type="molecule type" value="Genomic_DNA"/>
</dbReference>
<proteinExistence type="predicted"/>
<dbReference type="RefSeq" id="XP_024328210.1">
    <property type="nucleotide sequence ID" value="XM_024463802.1"/>
</dbReference>
<dbReference type="OrthoDB" id="3439190at2759"/>
<reference evidence="1" key="1">
    <citation type="submission" date="2016-03" db="EMBL/GenBank/DDBJ databases">
        <title>Updated assembly of Pseudogymnoascus destructans, the fungus causing white-nose syndrome of bats.</title>
        <authorList>
            <person name="Palmer J.M."/>
            <person name="Drees K.P."/>
            <person name="Foster J.T."/>
            <person name="Lindner D.L."/>
        </authorList>
    </citation>
    <scope>NUCLEOTIDE SEQUENCE [LARGE SCALE GENOMIC DNA]</scope>
    <source>
        <strain evidence="1">20631-21</strain>
    </source>
</reference>
<sequence>MCHVEGKRELEYYYSGSQGIPLVKQKDKNDNKELTSSQKHQLQAFEKTASKTLFKEQLPGAVRTFKEAMLQEMVNQEIPVPKPPMSWQDTTQDWEVAVCTIRCRPEYPHQQEPHGAKYTEKEATGWLEYKLCEYNVRDAIADWRIDDIHHPKNEVYKARRNNLL</sequence>
<dbReference type="AlphaFoldDB" id="A0A177AMA0"/>
<accession>A0A177AMA0</accession>
<name>A0A177AMA0_9PEZI</name>
<organism evidence="1">
    <name type="scientific">Pseudogymnoascus destructans</name>
    <dbReference type="NCBI Taxonomy" id="655981"/>
    <lineage>
        <taxon>Eukaryota</taxon>
        <taxon>Fungi</taxon>
        <taxon>Dikarya</taxon>
        <taxon>Ascomycota</taxon>
        <taxon>Pezizomycotina</taxon>
        <taxon>Leotiomycetes</taxon>
        <taxon>Thelebolales</taxon>
        <taxon>Thelebolaceae</taxon>
        <taxon>Pseudogymnoascus</taxon>
    </lineage>
</organism>